<protein>
    <submittedName>
        <fullName evidence="2">Uncharacterized protein</fullName>
    </submittedName>
</protein>
<evidence type="ECO:0000313" key="3">
    <source>
        <dbReference type="Proteomes" id="UP001458880"/>
    </source>
</evidence>
<dbReference type="Proteomes" id="UP001458880">
    <property type="component" value="Unassembled WGS sequence"/>
</dbReference>
<dbReference type="EMBL" id="JASPKY010000076">
    <property type="protein sequence ID" value="KAK9739369.1"/>
    <property type="molecule type" value="Genomic_DNA"/>
</dbReference>
<keyword evidence="3" id="KW-1185">Reference proteome</keyword>
<evidence type="ECO:0000256" key="1">
    <source>
        <dbReference type="SAM" id="Phobius"/>
    </source>
</evidence>
<feature type="transmembrane region" description="Helical" evidence="1">
    <location>
        <begin position="6"/>
        <end position="25"/>
    </location>
</feature>
<sequence length="67" mass="7863">MNFSKFIRPYLYIIASLLMILMNAVDSRDNYATHRDSKYRSPGFVQAYVKTYKDANFKWGVRFSKAG</sequence>
<accession>A0AAW1M0B1</accession>
<organism evidence="2 3">
    <name type="scientific">Popillia japonica</name>
    <name type="common">Japanese beetle</name>
    <dbReference type="NCBI Taxonomy" id="7064"/>
    <lineage>
        <taxon>Eukaryota</taxon>
        <taxon>Metazoa</taxon>
        <taxon>Ecdysozoa</taxon>
        <taxon>Arthropoda</taxon>
        <taxon>Hexapoda</taxon>
        <taxon>Insecta</taxon>
        <taxon>Pterygota</taxon>
        <taxon>Neoptera</taxon>
        <taxon>Endopterygota</taxon>
        <taxon>Coleoptera</taxon>
        <taxon>Polyphaga</taxon>
        <taxon>Scarabaeiformia</taxon>
        <taxon>Scarabaeidae</taxon>
        <taxon>Rutelinae</taxon>
        <taxon>Popillia</taxon>
    </lineage>
</organism>
<proteinExistence type="predicted"/>
<evidence type="ECO:0000313" key="2">
    <source>
        <dbReference type="EMBL" id="KAK9739369.1"/>
    </source>
</evidence>
<comment type="caution">
    <text evidence="2">The sequence shown here is derived from an EMBL/GenBank/DDBJ whole genome shotgun (WGS) entry which is preliminary data.</text>
</comment>
<keyword evidence="1" id="KW-0812">Transmembrane</keyword>
<keyword evidence="1" id="KW-1133">Transmembrane helix</keyword>
<gene>
    <name evidence="2" type="ORF">QE152_g9107</name>
</gene>
<name>A0AAW1M0B1_POPJA</name>
<keyword evidence="1" id="KW-0472">Membrane</keyword>
<reference evidence="2 3" key="1">
    <citation type="journal article" date="2024" name="BMC Genomics">
        <title>De novo assembly and annotation of Popillia japonica's genome with initial clues to its potential as an invasive pest.</title>
        <authorList>
            <person name="Cucini C."/>
            <person name="Boschi S."/>
            <person name="Funari R."/>
            <person name="Cardaioli E."/>
            <person name="Iannotti N."/>
            <person name="Marturano G."/>
            <person name="Paoli F."/>
            <person name="Bruttini M."/>
            <person name="Carapelli A."/>
            <person name="Frati F."/>
            <person name="Nardi F."/>
        </authorList>
    </citation>
    <scope>NUCLEOTIDE SEQUENCE [LARGE SCALE GENOMIC DNA]</scope>
    <source>
        <strain evidence="2">DMR45628</strain>
    </source>
</reference>
<dbReference type="AlphaFoldDB" id="A0AAW1M0B1"/>